<reference evidence="3 4" key="1">
    <citation type="journal article" date="2019" name="Int. J. Syst. Evol. Microbiol.">
        <title>The Global Catalogue of Microorganisms (GCM) 10K type strain sequencing project: providing services to taxonomists for standard genome sequencing and annotation.</title>
        <authorList>
            <consortium name="The Broad Institute Genomics Platform"/>
            <consortium name="The Broad Institute Genome Sequencing Center for Infectious Disease"/>
            <person name="Wu L."/>
            <person name="Ma J."/>
        </authorList>
    </citation>
    <scope>NUCLEOTIDE SEQUENCE [LARGE SCALE GENOMIC DNA]</scope>
    <source>
        <strain evidence="3 4">JCM 3367</strain>
    </source>
</reference>
<dbReference type="Proteomes" id="UP001499978">
    <property type="component" value="Unassembled WGS sequence"/>
</dbReference>
<proteinExistence type="predicted"/>
<feature type="transmembrane region" description="Helical" evidence="1">
    <location>
        <begin position="547"/>
        <end position="568"/>
    </location>
</feature>
<protein>
    <recommendedName>
        <fullName evidence="2">NACHT domain-containing protein</fullName>
    </recommendedName>
</protein>
<name>A0ABN3NGD4_9ACTN</name>
<gene>
    <name evidence="3" type="ORF">GCM10010201_19040</name>
</gene>
<feature type="domain" description="NACHT" evidence="2">
    <location>
        <begin position="97"/>
        <end position="269"/>
    </location>
</feature>
<feature type="transmembrane region" description="Helical" evidence="1">
    <location>
        <begin position="516"/>
        <end position="541"/>
    </location>
</feature>
<feature type="transmembrane region" description="Helical" evidence="1">
    <location>
        <begin position="474"/>
        <end position="495"/>
    </location>
</feature>
<feature type="transmembrane region" description="Helical" evidence="1">
    <location>
        <begin position="436"/>
        <end position="462"/>
    </location>
</feature>
<evidence type="ECO:0000256" key="1">
    <source>
        <dbReference type="SAM" id="Phobius"/>
    </source>
</evidence>
<evidence type="ECO:0000259" key="2">
    <source>
        <dbReference type="Pfam" id="PF05729"/>
    </source>
</evidence>
<evidence type="ECO:0000313" key="3">
    <source>
        <dbReference type="EMBL" id="GAA2521335.1"/>
    </source>
</evidence>
<evidence type="ECO:0000313" key="4">
    <source>
        <dbReference type="Proteomes" id="UP001499978"/>
    </source>
</evidence>
<comment type="caution">
    <text evidence="3">The sequence shown here is derived from an EMBL/GenBank/DDBJ whole genome shotgun (WGS) entry which is preliminary data.</text>
</comment>
<sequence length="707" mass="76458">MARSSSRHIDARHSRGVIAGGVGHTQKVYIQGSARASDASDPRQLLANRVVLVETAALEAARQGHPLIELTMIGPNGEHHDFYQVMTRLRPSRGGSRLVLLGAAGAGKTVTCQQLVVKLAERARTRAAALIPVRLSAATWTVGRDLLDWFAASIRTDYGVPAAAADDLVKNRMILPVIDGLDELGTLAGEDDAGRRHGAGLLHELNQLQRVTARYPVVVTSREDYYQQLTATTPAAGNSAARLAGATTLTISPITPDTIRDYLTSTFEHDTEQLAAWQPVISQLGSPAGRVARSVLATPWRLVLATTVMPTLLAPSILLTDDPTEDPTTDDVRASELHSTLLTQFIPAAVAIAARKSRSARRRLPRRPRWPRPALLDQRYLWIRPHPAPERAVSWLRALAQHQHRMSERPDAPAEARGELAPHLLWALTSPLRLRIVHLACAFSLSLGAVFVGLAALALSMIGDFAIVQGTGGWWAYLSAATGGIVGVAVSVRCYRLAWPQLHDAARIQLPWRQRVRAFGAGARTGYPSYLLYLLALYAIGTVVRSQGFGLAVAVAAALVGAVANGFARLAASMSTSWATDVNVATPIRAVRRATRAQAIHLFARASTSVPTFCLVARPWVAAVISLAGSCVFFLAMEPGTAVLRYHLGLMVAAAHRVAPVRMGRFLEWSTAIGVLRVSGAAYQFRHRELYEWLLCPPEVTQDPADQ</sequence>
<organism evidence="3 4">
    <name type="scientific">Pilimelia columellifera subsp. columellifera</name>
    <dbReference type="NCBI Taxonomy" id="706583"/>
    <lineage>
        <taxon>Bacteria</taxon>
        <taxon>Bacillati</taxon>
        <taxon>Actinomycetota</taxon>
        <taxon>Actinomycetes</taxon>
        <taxon>Micromonosporales</taxon>
        <taxon>Micromonosporaceae</taxon>
        <taxon>Pilimelia</taxon>
    </lineage>
</organism>
<dbReference type="Gene3D" id="3.40.50.300">
    <property type="entry name" value="P-loop containing nucleotide triphosphate hydrolases"/>
    <property type="match status" value="1"/>
</dbReference>
<feature type="transmembrane region" description="Helical" evidence="1">
    <location>
        <begin position="615"/>
        <end position="637"/>
    </location>
</feature>
<dbReference type="InterPro" id="IPR007111">
    <property type="entry name" value="NACHT_NTPase"/>
</dbReference>
<keyword evidence="1" id="KW-1133">Transmembrane helix</keyword>
<dbReference type="InterPro" id="IPR027417">
    <property type="entry name" value="P-loop_NTPase"/>
</dbReference>
<keyword evidence="1" id="KW-0472">Membrane</keyword>
<accession>A0ABN3NGD4</accession>
<dbReference type="RefSeq" id="WP_344171349.1">
    <property type="nucleotide sequence ID" value="NZ_BAAARY010000006.1"/>
</dbReference>
<dbReference type="EMBL" id="BAAARY010000006">
    <property type="protein sequence ID" value="GAA2521335.1"/>
    <property type="molecule type" value="Genomic_DNA"/>
</dbReference>
<dbReference type="Pfam" id="PF05729">
    <property type="entry name" value="NACHT"/>
    <property type="match status" value="1"/>
</dbReference>
<keyword evidence="1" id="KW-0812">Transmembrane</keyword>
<keyword evidence="4" id="KW-1185">Reference proteome</keyword>